<dbReference type="Gene3D" id="3.20.20.80">
    <property type="entry name" value="Glycosidases"/>
    <property type="match status" value="1"/>
</dbReference>
<feature type="non-terminal residue" evidence="2">
    <location>
        <position position="50"/>
    </location>
</feature>
<comment type="caution">
    <text evidence="2">The sequence shown here is derived from an EMBL/GenBank/DDBJ whole genome shotgun (WGS) entry which is preliminary data.</text>
</comment>
<feature type="domain" description="GH18" evidence="1">
    <location>
        <begin position="1"/>
        <end position="50"/>
    </location>
</feature>
<feature type="non-terminal residue" evidence="2">
    <location>
        <position position="1"/>
    </location>
</feature>
<dbReference type="SUPFAM" id="SSF51445">
    <property type="entry name" value="(Trans)glycosidases"/>
    <property type="match status" value="1"/>
</dbReference>
<dbReference type="GO" id="GO:0005975">
    <property type="term" value="P:carbohydrate metabolic process"/>
    <property type="evidence" value="ECO:0007669"/>
    <property type="project" value="InterPro"/>
</dbReference>
<name>A0AAD7GD96_MYCRO</name>
<keyword evidence="3" id="KW-1185">Reference proteome</keyword>
<dbReference type="EMBL" id="JARKIE010000132">
    <property type="protein sequence ID" value="KAJ7678663.1"/>
    <property type="molecule type" value="Genomic_DNA"/>
</dbReference>
<organism evidence="2 3">
    <name type="scientific">Mycena rosella</name>
    <name type="common">Pink bonnet</name>
    <name type="synonym">Agaricus rosellus</name>
    <dbReference type="NCBI Taxonomy" id="1033263"/>
    <lineage>
        <taxon>Eukaryota</taxon>
        <taxon>Fungi</taxon>
        <taxon>Dikarya</taxon>
        <taxon>Basidiomycota</taxon>
        <taxon>Agaricomycotina</taxon>
        <taxon>Agaricomycetes</taxon>
        <taxon>Agaricomycetidae</taxon>
        <taxon>Agaricales</taxon>
        <taxon>Marasmiineae</taxon>
        <taxon>Mycenaceae</taxon>
        <taxon>Mycena</taxon>
    </lineage>
</organism>
<proteinExistence type="predicted"/>
<evidence type="ECO:0000313" key="3">
    <source>
        <dbReference type="Proteomes" id="UP001221757"/>
    </source>
</evidence>
<evidence type="ECO:0000313" key="2">
    <source>
        <dbReference type="EMBL" id="KAJ7678663.1"/>
    </source>
</evidence>
<dbReference type="InterPro" id="IPR017853">
    <property type="entry name" value="GH"/>
</dbReference>
<reference evidence="2" key="1">
    <citation type="submission" date="2023-03" db="EMBL/GenBank/DDBJ databases">
        <title>Massive genome expansion in bonnet fungi (Mycena s.s.) driven by repeated elements and novel gene families across ecological guilds.</title>
        <authorList>
            <consortium name="Lawrence Berkeley National Laboratory"/>
            <person name="Harder C.B."/>
            <person name="Miyauchi S."/>
            <person name="Viragh M."/>
            <person name="Kuo A."/>
            <person name="Thoen E."/>
            <person name="Andreopoulos B."/>
            <person name="Lu D."/>
            <person name="Skrede I."/>
            <person name="Drula E."/>
            <person name="Henrissat B."/>
            <person name="Morin E."/>
            <person name="Kohler A."/>
            <person name="Barry K."/>
            <person name="LaButti K."/>
            <person name="Morin E."/>
            <person name="Salamov A."/>
            <person name="Lipzen A."/>
            <person name="Mereny Z."/>
            <person name="Hegedus B."/>
            <person name="Baldrian P."/>
            <person name="Stursova M."/>
            <person name="Weitz H."/>
            <person name="Taylor A."/>
            <person name="Grigoriev I.V."/>
            <person name="Nagy L.G."/>
            <person name="Martin F."/>
            <person name="Kauserud H."/>
        </authorList>
    </citation>
    <scope>NUCLEOTIDE SEQUENCE</scope>
    <source>
        <strain evidence="2">CBHHK067</strain>
    </source>
</reference>
<evidence type="ECO:0000259" key="1">
    <source>
        <dbReference type="PROSITE" id="PS51910"/>
    </source>
</evidence>
<sequence>FVFALISDSFTIIAMSPGDAALRTRTTALKNNNITLKVFLSIGGWSFNDP</sequence>
<dbReference type="PROSITE" id="PS51910">
    <property type="entry name" value="GH18_2"/>
    <property type="match status" value="1"/>
</dbReference>
<dbReference type="Proteomes" id="UP001221757">
    <property type="component" value="Unassembled WGS sequence"/>
</dbReference>
<protein>
    <recommendedName>
        <fullName evidence="1">GH18 domain-containing protein</fullName>
    </recommendedName>
</protein>
<dbReference type="AlphaFoldDB" id="A0AAD7GD96"/>
<dbReference type="InterPro" id="IPR001223">
    <property type="entry name" value="Glyco_hydro18_cat"/>
</dbReference>
<accession>A0AAD7GD96</accession>
<gene>
    <name evidence="2" type="ORF">B0H17DRAFT_896122</name>
</gene>